<evidence type="ECO:0000256" key="8">
    <source>
        <dbReference type="ARBA" id="ARBA00035585"/>
    </source>
</evidence>
<dbReference type="Proteomes" id="UP001165080">
    <property type="component" value="Unassembled WGS sequence"/>
</dbReference>
<gene>
    <name evidence="11" type="primary">PLEST011852</name>
    <name evidence="11" type="ORF">PLESTB_000227100</name>
</gene>
<evidence type="ECO:0000256" key="9">
    <source>
        <dbReference type="SAM" id="MobiDB-lite"/>
    </source>
</evidence>
<evidence type="ECO:0000256" key="10">
    <source>
        <dbReference type="SAM" id="Phobius"/>
    </source>
</evidence>
<evidence type="ECO:0000256" key="5">
    <source>
        <dbReference type="ARBA" id="ARBA00022989"/>
    </source>
</evidence>
<keyword evidence="5 10" id="KW-1133">Transmembrane helix</keyword>
<accession>A0A9W6BC97</accession>
<evidence type="ECO:0000313" key="12">
    <source>
        <dbReference type="Proteomes" id="UP001165080"/>
    </source>
</evidence>
<keyword evidence="3" id="KW-1003">Cell membrane</keyword>
<dbReference type="InterPro" id="IPR003691">
    <property type="entry name" value="FluC"/>
</dbReference>
<feature type="transmembrane region" description="Helical" evidence="10">
    <location>
        <begin position="375"/>
        <end position="396"/>
    </location>
</feature>
<keyword evidence="4 10" id="KW-0812">Transmembrane</keyword>
<feature type="transmembrane region" description="Helical" evidence="10">
    <location>
        <begin position="108"/>
        <end position="134"/>
    </location>
</feature>
<sequence>MGDTLFYDFPANVLGSFFIGLLSTGANLAALYPSPCATTGISALPLAFAPRGSTLQNHGELHLGLRTGYCGSLTTFSSWLLQVVVLMVGRAMPPGKLRGTHWVQALWAIYLGMAGPLLGLVVGQHTAIAAAAAWEAAGRQRQQQPKRDGELSAQATGTATVAAGAVPASKSAAQAAGPGGKTAAEAADSDSAAEPAGQAAPACTGTCSGTGDIPSVVLEMADGDLRPVSTTASASATATAISPHVPSPPPPPLQAPPRSSSRRSIAVSVRDGELLIDLAAGCVLCTLTGVSLAYAYADRTPPHAPDRQFWWWSILLGPAGCFARWHLSRLNGLREGAWLQYGTFAANVLGCVLVFVCEALLFRLGGSLGGGSQRVALQGLMVGTAGCLTTVSTYVVEIQKLALTSPLAAYKYFLVSTVVPVSLGLLVYGIPVWLGTR</sequence>
<name>A0A9W6BC97_9CHLO</name>
<dbReference type="Pfam" id="PF02537">
    <property type="entry name" value="CRCB"/>
    <property type="match status" value="2"/>
</dbReference>
<evidence type="ECO:0000313" key="11">
    <source>
        <dbReference type="EMBL" id="GLC49511.1"/>
    </source>
</evidence>
<keyword evidence="12" id="KW-1185">Reference proteome</keyword>
<feature type="compositionally biased region" description="Pro residues" evidence="9">
    <location>
        <begin position="245"/>
        <end position="255"/>
    </location>
</feature>
<evidence type="ECO:0000256" key="1">
    <source>
        <dbReference type="ARBA" id="ARBA00002598"/>
    </source>
</evidence>
<evidence type="ECO:0000256" key="3">
    <source>
        <dbReference type="ARBA" id="ARBA00022475"/>
    </source>
</evidence>
<feature type="transmembrane region" description="Helical" evidence="10">
    <location>
        <begin position="309"/>
        <end position="327"/>
    </location>
</feature>
<feature type="transmembrane region" description="Helical" evidence="10">
    <location>
        <begin position="274"/>
        <end position="297"/>
    </location>
</feature>
<evidence type="ECO:0000256" key="4">
    <source>
        <dbReference type="ARBA" id="ARBA00022692"/>
    </source>
</evidence>
<organism evidence="11 12">
    <name type="scientific">Pleodorina starrii</name>
    <dbReference type="NCBI Taxonomy" id="330485"/>
    <lineage>
        <taxon>Eukaryota</taxon>
        <taxon>Viridiplantae</taxon>
        <taxon>Chlorophyta</taxon>
        <taxon>core chlorophytes</taxon>
        <taxon>Chlorophyceae</taxon>
        <taxon>CS clade</taxon>
        <taxon>Chlamydomonadales</taxon>
        <taxon>Volvocaceae</taxon>
        <taxon>Pleodorina</taxon>
    </lineage>
</organism>
<evidence type="ECO:0008006" key="13">
    <source>
        <dbReference type="Google" id="ProtNLM"/>
    </source>
</evidence>
<protein>
    <recommendedName>
        <fullName evidence="13">Fluoride ion transporter CrcB</fullName>
    </recommendedName>
</protein>
<dbReference type="GO" id="GO:1903425">
    <property type="term" value="F:fluoride transmembrane transporter activity"/>
    <property type="evidence" value="ECO:0007669"/>
    <property type="project" value="TreeGrafter"/>
</dbReference>
<comment type="function">
    <text evidence="1">Fluoride channel required for the rapid expulsion of cytoplasmic fluoride.</text>
</comment>
<feature type="transmembrane region" description="Helical" evidence="10">
    <location>
        <begin position="408"/>
        <end position="434"/>
    </location>
</feature>
<feature type="region of interest" description="Disordered" evidence="9">
    <location>
        <begin position="165"/>
        <end position="205"/>
    </location>
</feature>
<feature type="region of interest" description="Disordered" evidence="9">
    <location>
        <begin position="228"/>
        <end position="262"/>
    </location>
</feature>
<comment type="similarity">
    <text evidence="7">Belongs to the fluoride channel Fluc/FEX (TC 1.A.43) family.</text>
</comment>
<evidence type="ECO:0000256" key="2">
    <source>
        <dbReference type="ARBA" id="ARBA00004651"/>
    </source>
</evidence>
<evidence type="ECO:0000256" key="7">
    <source>
        <dbReference type="ARBA" id="ARBA00035120"/>
    </source>
</evidence>
<dbReference type="EMBL" id="BRXU01000002">
    <property type="protein sequence ID" value="GLC49511.1"/>
    <property type="molecule type" value="Genomic_DNA"/>
</dbReference>
<comment type="caution">
    <text evidence="11">The sequence shown here is derived from an EMBL/GenBank/DDBJ whole genome shotgun (WGS) entry which is preliminary data.</text>
</comment>
<feature type="compositionally biased region" description="Low complexity" evidence="9">
    <location>
        <begin position="165"/>
        <end position="202"/>
    </location>
</feature>
<dbReference type="AlphaFoldDB" id="A0A9W6BC97"/>
<comment type="catalytic activity">
    <reaction evidence="8">
        <text>fluoride(in) = fluoride(out)</text>
        <dbReference type="Rhea" id="RHEA:76159"/>
        <dbReference type="ChEBI" id="CHEBI:17051"/>
    </reaction>
    <physiologicalReaction direction="left-to-right" evidence="8">
        <dbReference type="Rhea" id="RHEA:76160"/>
    </physiologicalReaction>
</comment>
<feature type="transmembrane region" description="Helical" evidence="10">
    <location>
        <begin position="12"/>
        <end position="32"/>
    </location>
</feature>
<evidence type="ECO:0000256" key="6">
    <source>
        <dbReference type="ARBA" id="ARBA00023136"/>
    </source>
</evidence>
<comment type="subcellular location">
    <subcellularLocation>
        <location evidence="2">Cell membrane</location>
        <topology evidence="2">Multi-pass membrane protein</topology>
    </subcellularLocation>
</comment>
<dbReference type="PANTHER" id="PTHR28259:SF1">
    <property type="entry name" value="FLUORIDE EXPORT PROTEIN 1-RELATED"/>
    <property type="match status" value="1"/>
</dbReference>
<proteinExistence type="inferred from homology"/>
<feature type="transmembrane region" description="Helical" evidence="10">
    <location>
        <begin position="339"/>
        <end position="363"/>
    </location>
</feature>
<dbReference type="GO" id="GO:0005886">
    <property type="term" value="C:plasma membrane"/>
    <property type="evidence" value="ECO:0007669"/>
    <property type="project" value="UniProtKB-SubCell"/>
</dbReference>
<reference evidence="11 12" key="1">
    <citation type="journal article" date="2023" name="Commun. Biol.">
        <title>Reorganization of the ancestral sex-determining regions during the evolution of trioecy in Pleodorina starrii.</title>
        <authorList>
            <person name="Takahashi K."/>
            <person name="Suzuki S."/>
            <person name="Kawai-Toyooka H."/>
            <person name="Yamamoto K."/>
            <person name="Hamaji T."/>
            <person name="Ootsuki R."/>
            <person name="Yamaguchi H."/>
            <person name="Kawachi M."/>
            <person name="Higashiyama T."/>
            <person name="Nozaki H."/>
        </authorList>
    </citation>
    <scope>NUCLEOTIDE SEQUENCE [LARGE SCALE GENOMIC DNA]</scope>
    <source>
        <strain evidence="11 12">NIES-4479</strain>
    </source>
</reference>
<dbReference type="PANTHER" id="PTHR28259">
    <property type="entry name" value="FLUORIDE EXPORT PROTEIN 1-RELATED"/>
    <property type="match status" value="1"/>
</dbReference>
<feature type="compositionally biased region" description="Low complexity" evidence="9">
    <location>
        <begin position="229"/>
        <end position="244"/>
    </location>
</feature>
<keyword evidence="6 10" id="KW-0472">Membrane</keyword>